<dbReference type="SMART" id="SM00729">
    <property type="entry name" value="Elp3"/>
    <property type="match status" value="1"/>
</dbReference>
<dbReference type="InterPro" id="IPR013785">
    <property type="entry name" value="Aldolase_TIM"/>
</dbReference>
<evidence type="ECO:0000256" key="7">
    <source>
        <dbReference type="ARBA" id="ARBA00022714"/>
    </source>
</evidence>
<comment type="pathway">
    <text evidence="1 13">Cofactor biosynthesis; biotin biosynthesis; biotin from 7,8-diaminononanoate: step 2/2.</text>
</comment>
<gene>
    <name evidence="13" type="primary">bioB</name>
    <name evidence="16" type="ORF">SAMN05660349_02975</name>
</gene>
<feature type="binding site" evidence="13 14">
    <location>
        <position position="196"/>
    </location>
    <ligand>
        <name>[2Fe-2S] cluster</name>
        <dbReference type="ChEBI" id="CHEBI:190135"/>
    </ligand>
</feature>
<dbReference type="NCBIfam" id="TIGR00433">
    <property type="entry name" value="bioB"/>
    <property type="match status" value="1"/>
</dbReference>
<dbReference type="RefSeq" id="WP_139376665.1">
    <property type="nucleotide sequence ID" value="NZ_FUYQ01000027.1"/>
</dbReference>
<dbReference type="InterPro" id="IPR024177">
    <property type="entry name" value="Biotin_synthase"/>
</dbReference>
<keyword evidence="8 13" id="KW-0479">Metal-binding</keyword>
<feature type="binding site" evidence="13 14">
    <location>
        <position position="60"/>
    </location>
    <ligand>
        <name>[4Fe-4S] cluster</name>
        <dbReference type="ChEBI" id="CHEBI:49883"/>
        <note>4Fe-4S-S-AdoMet</note>
    </ligand>
</feature>
<accession>A0A1T5EI95</accession>
<reference evidence="17" key="1">
    <citation type="submission" date="2017-02" db="EMBL/GenBank/DDBJ databases">
        <authorList>
            <person name="Varghese N."/>
            <person name="Submissions S."/>
        </authorList>
    </citation>
    <scope>NUCLEOTIDE SEQUENCE [LARGE SCALE GENOMIC DNA]</scope>
    <source>
        <strain evidence="17">DSM 24967</strain>
    </source>
</reference>
<dbReference type="Gene3D" id="3.20.20.70">
    <property type="entry name" value="Aldolase class I"/>
    <property type="match status" value="1"/>
</dbReference>
<dbReference type="SFLD" id="SFLDS00029">
    <property type="entry name" value="Radical_SAM"/>
    <property type="match status" value="1"/>
</dbReference>
<dbReference type="InterPro" id="IPR058240">
    <property type="entry name" value="rSAM_sf"/>
</dbReference>
<keyword evidence="7 13" id="KW-0001">2Fe-2S</keyword>
<evidence type="ECO:0000256" key="9">
    <source>
        <dbReference type="ARBA" id="ARBA00022756"/>
    </source>
</evidence>
<dbReference type="GO" id="GO:0005506">
    <property type="term" value="F:iron ion binding"/>
    <property type="evidence" value="ECO:0007669"/>
    <property type="project" value="UniProtKB-UniRule"/>
</dbReference>
<dbReference type="GO" id="GO:0051537">
    <property type="term" value="F:2 iron, 2 sulfur cluster binding"/>
    <property type="evidence" value="ECO:0007669"/>
    <property type="project" value="UniProtKB-KW"/>
</dbReference>
<dbReference type="SFLD" id="SFLDG01278">
    <property type="entry name" value="biotin_synthase_like"/>
    <property type="match status" value="1"/>
</dbReference>
<evidence type="ECO:0000256" key="5">
    <source>
        <dbReference type="ARBA" id="ARBA00022679"/>
    </source>
</evidence>
<dbReference type="InterPro" id="IPR002684">
    <property type="entry name" value="Biotin_synth/BioAB"/>
</dbReference>
<dbReference type="InterPro" id="IPR010722">
    <property type="entry name" value="BATS_dom"/>
</dbReference>
<name>A0A1T5EI95_9BACT</name>
<keyword evidence="5 13" id="KW-0808">Transferase</keyword>
<keyword evidence="11 13" id="KW-0411">Iron-sulfur</keyword>
<dbReference type="PIRSF" id="PIRSF001619">
    <property type="entry name" value="Biotin_synth"/>
    <property type="match status" value="1"/>
</dbReference>
<evidence type="ECO:0000256" key="6">
    <source>
        <dbReference type="ARBA" id="ARBA00022691"/>
    </source>
</evidence>
<keyword evidence="9 13" id="KW-0093">Biotin biosynthesis</keyword>
<evidence type="ECO:0000256" key="2">
    <source>
        <dbReference type="ARBA" id="ARBA00010765"/>
    </source>
</evidence>
<comment type="function">
    <text evidence="13">Catalyzes the conversion of dethiobiotin (DTB) to biotin by the insertion of a sulfur atom into dethiobiotin via a radical-based mechanism.</text>
</comment>
<dbReference type="PROSITE" id="PS51918">
    <property type="entry name" value="RADICAL_SAM"/>
    <property type="match status" value="1"/>
</dbReference>
<dbReference type="Proteomes" id="UP000190852">
    <property type="component" value="Unassembled WGS sequence"/>
</dbReference>
<keyword evidence="6 13" id="KW-0949">S-adenosyl-L-methionine</keyword>
<feature type="domain" description="Radical SAM core" evidence="15">
    <location>
        <begin position="42"/>
        <end position="271"/>
    </location>
</feature>
<dbReference type="InterPro" id="IPR006638">
    <property type="entry name" value="Elp3/MiaA/NifB-like_rSAM"/>
</dbReference>
<evidence type="ECO:0000256" key="3">
    <source>
        <dbReference type="ARBA" id="ARBA00012236"/>
    </source>
</evidence>
<dbReference type="SMART" id="SM00876">
    <property type="entry name" value="BATS"/>
    <property type="match status" value="1"/>
</dbReference>
<dbReference type="GO" id="GO:0009102">
    <property type="term" value="P:biotin biosynthetic process"/>
    <property type="evidence" value="ECO:0007669"/>
    <property type="project" value="UniProtKB-UniRule"/>
</dbReference>
<comment type="cofactor">
    <cofactor evidence="13">
        <name>[2Fe-2S] cluster</name>
        <dbReference type="ChEBI" id="CHEBI:190135"/>
    </cofactor>
    <text evidence="13">Binds 1 [2Fe-2S] cluster. The cluster is coordinated with 3 cysteines and 1 arginine.</text>
</comment>
<dbReference type="PANTHER" id="PTHR22976:SF2">
    <property type="entry name" value="BIOTIN SYNTHASE, MITOCHONDRIAL"/>
    <property type="match status" value="1"/>
</dbReference>
<comment type="similarity">
    <text evidence="2 13">Belongs to the radical SAM superfamily. Biotin synthase family.</text>
</comment>
<evidence type="ECO:0000313" key="17">
    <source>
        <dbReference type="Proteomes" id="UP000190852"/>
    </source>
</evidence>
<evidence type="ECO:0000256" key="8">
    <source>
        <dbReference type="ARBA" id="ARBA00022723"/>
    </source>
</evidence>
<dbReference type="SFLD" id="SFLDG01060">
    <property type="entry name" value="BATS_domain_containing"/>
    <property type="match status" value="1"/>
</dbReference>
<protein>
    <recommendedName>
        <fullName evidence="3 13">Biotin synthase</fullName>
        <ecNumber evidence="3 13">2.8.1.6</ecNumber>
    </recommendedName>
</protein>
<comment type="cofactor">
    <cofactor evidence="14">
        <name>[2Fe-2S] cluster</name>
        <dbReference type="ChEBI" id="CHEBI:190135"/>
    </cofactor>
    <text evidence="14">Binds 1 [2Fe-2S] cluster. The cluster is coordinated with 3 cysteines and 1 arginine.</text>
</comment>
<evidence type="ECO:0000256" key="1">
    <source>
        <dbReference type="ARBA" id="ARBA00004942"/>
    </source>
</evidence>
<keyword evidence="10 13" id="KW-0408">Iron</keyword>
<evidence type="ECO:0000256" key="13">
    <source>
        <dbReference type="HAMAP-Rule" id="MF_01694"/>
    </source>
</evidence>
<keyword evidence="17" id="KW-1185">Reference proteome</keyword>
<dbReference type="Pfam" id="PF06968">
    <property type="entry name" value="BATS"/>
    <property type="match status" value="1"/>
</dbReference>
<sequence length="317" mass="34883">MDDLEQKIEQGISLSVEEVAYIAEHLTSDELYEMANKVTIKFASRQFDLCSIVNVKSGHCSEDCKWCAQSGHYPTDTEIYGLVDQETILNQARHNEEKGITRISLVASGCGPARKDLDALCKHISKLQANCGMKVCASLGLASESQLKQLQEAGVTRYHCNLETAPSMFGKLCTTHTQQQKIDTLLTAKRLGMDICSGGIIGMGETEAQRIELAFKLRELEVQSIPINLLHPVPNTPLEKTPLLKEEELVRTVALFRLIHPTVYLRLAGGRARLPADALNKALYVGANAAIVGDLLTTVGSNIDEDKQRFKEAGYVL</sequence>
<dbReference type="HAMAP" id="MF_01694">
    <property type="entry name" value="BioB"/>
    <property type="match status" value="1"/>
</dbReference>
<evidence type="ECO:0000256" key="14">
    <source>
        <dbReference type="PIRSR" id="PIRSR001619-1"/>
    </source>
</evidence>
<dbReference type="PANTHER" id="PTHR22976">
    <property type="entry name" value="BIOTIN SYNTHASE"/>
    <property type="match status" value="1"/>
</dbReference>
<organism evidence="16 17">
    <name type="scientific">Parabacteroides chartae</name>
    <dbReference type="NCBI Taxonomy" id="1037355"/>
    <lineage>
        <taxon>Bacteria</taxon>
        <taxon>Pseudomonadati</taxon>
        <taxon>Bacteroidota</taxon>
        <taxon>Bacteroidia</taxon>
        <taxon>Bacteroidales</taxon>
        <taxon>Tannerellaceae</taxon>
        <taxon>Parabacteroides</taxon>
    </lineage>
</organism>
<proteinExistence type="inferred from homology"/>
<evidence type="ECO:0000259" key="15">
    <source>
        <dbReference type="PROSITE" id="PS51918"/>
    </source>
</evidence>
<feature type="binding site" evidence="13 14">
    <location>
        <position position="104"/>
    </location>
    <ligand>
        <name>[2Fe-2S] cluster</name>
        <dbReference type="ChEBI" id="CHEBI:190135"/>
    </ligand>
</feature>
<dbReference type="AlphaFoldDB" id="A0A1T5EI95"/>
<dbReference type="Pfam" id="PF04055">
    <property type="entry name" value="Radical_SAM"/>
    <property type="match status" value="1"/>
</dbReference>
<feature type="binding site" evidence="13 14">
    <location>
        <position position="266"/>
    </location>
    <ligand>
        <name>[2Fe-2S] cluster</name>
        <dbReference type="ChEBI" id="CHEBI:190135"/>
    </ligand>
</feature>
<dbReference type="GO" id="GO:0051539">
    <property type="term" value="F:4 iron, 4 sulfur cluster binding"/>
    <property type="evidence" value="ECO:0007669"/>
    <property type="project" value="UniProtKB-KW"/>
</dbReference>
<feature type="binding site" evidence="13 14">
    <location>
        <position position="67"/>
    </location>
    <ligand>
        <name>[4Fe-4S] cluster</name>
        <dbReference type="ChEBI" id="CHEBI:49883"/>
        <note>4Fe-4S-S-AdoMet</note>
    </ligand>
</feature>
<dbReference type="EMBL" id="FUYQ01000027">
    <property type="protein sequence ID" value="SKB83569.1"/>
    <property type="molecule type" value="Genomic_DNA"/>
</dbReference>
<dbReference type="SUPFAM" id="SSF102114">
    <property type="entry name" value="Radical SAM enzymes"/>
    <property type="match status" value="1"/>
</dbReference>
<evidence type="ECO:0000256" key="4">
    <source>
        <dbReference type="ARBA" id="ARBA00022485"/>
    </source>
</evidence>
<keyword evidence="4 13" id="KW-0004">4Fe-4S</keyword>
<dbReference type="InterPro" id="IPR007197">
    <property type="entry name" value="rSAM"/>
</dbReference>
<evidence type="ECO:0000313" key="16">
    <source>
        <dbReference type="EMBL" id="SKB83569.1"/>
    </source>
</evidence>
<comment type="subunit">
    <text evidence="13">Homodimer.</text>
</comment>
<evidence type="ECO:0000256" key="10">
    <source>
        <dbReference type="ARBA" id="ARBA00023004"/>
    </source>
</evidence>
<feature type="binding site" evidence="13 14">
    <location>
        <position position="136"/>
    </location>
    <ligand>
        <name>[2Fe-2S] cluster</name>
        <dbReference type="ChEBI" id="CHEBI:190135"/>
    </ligand>
</feature>
<feature type="binding site" evidence="13 14">
    <location>
        <position position="64"/>
    </location>
    <ligand>
        <name>[4Fe-4S] cluster</name>
        <dbReference type="ChEBI" id="CHEBI:49883"/>
        <note>4Fe-4S-S-AdoMet</note>
    </ligand>
</feature>
<dbReference type="EC" id="2.8.1.6" evidence="3 13"/>
<evidence type="ECO:0000256" key="11">
    <source>
        <dbReference type="ARBA" id="ARBA00023014"/>
    </source>
</evidence>
<comment type="cofactor">
    <cofactor evidence="13 14">
        <name>[4Fe-4S] cluster</name>
        <dbReference type="ChEBI" id="CHEBI:49883"/>
    </cofactor>
    <text evidence="13 14">Binds 1 [4Fe-4S] cluster. The cluster is coordinated with 3 cysteines and an exchangeable S-adenosyl-L-methionine.</text>
</comment>
<evidence type="ECO:0000256" key="12">
    <source>
        <dbReference type="ARBA" id="ARBA00051157"/>
    </source>
</evidence>
<dbReference type="GO" id="GO:0004076">
    <property type="term" value="F:biotin synthase activity"/>
    <property type="evidence" value="ECO:0007669"/>
    <property type="project" value="UniProtKB-UniRule"/>
</dbReference>
<dbReference type="UniPathway" id="UPA00078">
    <property type="reaction ID" value="UER00162"/>
</dbReference>
<comment type="catalytic activity">
    <reaction evidence="12 13">
        <text>(4R,5S)-dethiobiotin + (sulfur carrier)-SH + 2 reduced [2Fe-2S]-[ferredoxin] + 2 S-adenosyl-L-methionine = (sulfur carrier)-H + biotin + 2 5'-deoxyadenosine + 2 L-methionine + 2 oxidized [2Fe-2S]-[ferredoxin]</text>
        <dbReference type="Rhea" id="RHEA:22060"/>
        <dbReference type="Rhea" id="RHEA-COMP:10000"/>
        <dbReference type="Rhea" id="RHEA-COMP:10001"/>
        <dbReference type="Rhea" id="RHEA-COMP:14737"/>
        <dbReference type="Rhea" id="RHEA-COMP:14739"/>
        <dbReference type="ChEBI" id="CHEBI:17319"/>
        <dbReference type="ChEBI" id="CHEBI:29917"/>
        <dbReference type="ChEBI" id="CHEBI:33737"/>
        <dbReference type="ChEBI" id="CHEBI:33738"/>
        <dbReference type="ChEBI" id="CHEBI:57586"/>
        <dbReference type="ChEBI" id="CHEBI:57844"/>
        <dbReference type="ChEBI" id="CHEBI:59789"/>
        <dbReference type="ChEBI" id="CHEBI:64428"/>
        <dbReference type="ChEBI" id="CHEBI:149473"/>
        <dbReference type="EC" id="2.8.1.6"/>
    </reaction>
</comment>